<accession>A0A482WXX8</accession>
<protein>
    <recommendedName>
        <fullName evidence="2">ELM2 domain-containing protein</fullName>
    </recommendedName>
</protein>
<keyword evidence="1" id="KW-0539">Nucleus</keyword>
<sequence length="96" mass="10568">MCFFTSDKPLGVVAVRGAVLVRCQKNGSETVGSLECRVCAFAKETKGEKIRVGRDFQAVVPELIPVADRRLEQCPDRALLVWSPTTDISDTKCKLI</sequence>
<dbReference type="AlphaFoldDB" id="A0A482WXX8"/>
<keyword evidence="4" id="KW-1185">Reference proteome</keyword>
<evidence type="ECO:0000256" key="1">
    <source>
        <dbReference type="ARBA" id="ARBA00023242"/>
    </source>
</evidence>
<name>A0A482WXX8_LAOST</name>
<dbReference type="InParanoid" id="A0A482WXX8"/>
<evidence type="ECO:0000313" key="4">
    <source>
        <dbReference type="Proteomes" id="UP000291343"/>
    </source>
</evidence>
<dbReference type="InterPro" id="IPR000949">
    <property type="entry name" value="ELM2_dom"/>
</dbReference>
<gene>
    <name evidence="3" type="ORF">LSTR_LSTR017677</name>
</gene>
<dbReference type="STRING" id="195883.A0A482WXX8"/>
<dbReference type="SMART" id="SM01189">
    <property type="entry name" value="ELM2"/>
    <property type="match status" value="1"/>
</dbReference>
<dbReference type="EMBL" id="QKKF02022370">
    <property type="protein sequence ID" value="RZF38385.1"/>
    <property type="molecule type" value="Genomic_DNA"/>
</dbReference>
<dbReference type="Proteomes" id="UP000291343">
    <property type="component" value="Unassembled WGS sequence"/>
</dbReference>
<dbReference type="Pfam" id="PF01448">
    <property type="entry name" value="ELM2"/>
    <property type="match status" value="1"/>
</dbReference>
<dbReference type="OrthoDB" id="10064338at2759"/>
<feature type="domain" description="ELM2" evidence="2">
    <location>
        <begin position="48"/>
        <end position="96"/>
    </location>
</feature>
<comment type="caution">
    <text evidence="3">The sequence shown here is derived from an EMBL/GenBank/DDBJ whole genome shotgun (WGS) entry which is preliminary data.</text>
</comment>
<reference evidence="3 4" key="1">
    <citation type="journal article" date="2017" name="Gigascience">
        <title>Genome sequence of the small brown planthopper, Laodelphax striatellus.</title>
        <authorList>
            <person name="Zhu J."/>
            <person name="Jiang F."/>
            <person name="Wang X."/>
            <person name="Yang P."/>
            <person name="Bao Y."/>
            <person name="Zhao W."/>
            <person name="Wang W."/>
            <person name="Lu H."/>
            <person name="Wang Q."/>
            <person name="Cui N."/>
            <person name="Li J."/>
            <person name="Chen X."/>
            <person name="Luo L."/>
            <person name="Yu J."/>
            <person name="Kang L."/>
            <person name="Cui F."/>
        </authorList>
    </citation>
    <scope>NUCLEOTIDE SEQUENCE [LARGE SCALE GENOMIC DNA]</scope>
    <source>
        <strain evidence="3">Lst14</strain>
    </source>
</reference>
<evidence type="ECO:0000313" key="3">
    <source>
        <dbReference type="EMBL" id="RZF38385.1"/>
    </source>
</evidence>
<evidence type="ECO:0000259" key="2">
    <source>
        <dbReference type="PROSITE" id="PS51156"/>
    </source>
</evidence>
<dbReference type="PROSITE" id="PS51156">
    <property type="entry name" value="ELM2"/>
    <property type="match status" value="1"/>
</dbReference>
<organism evidence="3 4">
    <name type="scientific">Laodelphax striatellus</name>
    <name type="common">Small brown planthopper</name>
    <name type="synonym">Delphax striatella</name>
    <dbReference type="NCBI Taxonomy" id="195883"/>
    <lineage>
        <taxon>Eukaryota</taxon>
        <taxon>Metazoa</taxon>
        <taxon>Ecdysozoa</taxon>
        <taxon>Arthropoda</taxon>
        <taxon>Hexapoda</taxon>
        <taxon>Insecta</taxon>
        <taxon>Pterygota</taxon>
        <taxon>Neoptera</taxon>
        <taxon>Paraneoptera</taxon>
        <taxon>Hemiptera</taxon>
        <taxon>Auchenorrhyncha</taxon>
        <taxon>Fulgoroidea</taxon>
        <taxon>Delphacidae</taxon>
        <taxon>Criomorphinae</taxon>
        <taxon>Laodelphax</taxon>
    </lineage>
</organism>
<proteinExistence type="predicted"/>
<dbReference type="Gene3D" id="4.10.1240.50">
    <property type="match status" value="1"/>
</dbReference>